<organism evidence="1">
    <name type="scientific">Collimonas fungivorans</name>
    <dbReference type="NCBI Taxonomy" id="158899"/>
    <lineage>
        <taxon>Bacteria</taxon>
        <taxon>Pseudomonadati</taxon>
        <taxon>Pseudomonadota</taxon>
        <taxon>Betaproteobacteria</taxon>
        <taxon>Burkholderiales</taxon>
        <taxon>Oxalobacteraceae</taxon>
        <taxon>Collimonas</taxon>
    </lineage>
</organism>
<evidence type="ECO:0000313" key="2">
    <source>
        <dbReference type="Proteomes" id="UP000072421"/>
    </source>
</evidence>
<reference evidence="1 2" key="1">
    <citation type="submission" date="2015-11" db="EMBL/GenBank/DDBJ databases">
        <title>Exploring the genomic traits of fungus-feeding bacterial genus Collimonas.</title>
        <authorList>
            <person name="Song C."/>
            <person name="Schmidt R."/>
            <person name="de Jager V."/>
            <person name="Krzyzanowska D."/>
            <person name="Jongedijk E."/>
            <person name="Cankar K."/>
            <person name="Beekwilder J."/>
            <person name="van Veen A."/>
            <person name="de Boer W."/>
            <person name="van Veen J.A."/>
            <person name="Garbeva P."/>
        </authorList>
    </citation>
    <scope>NUCLEOTIDE SEQUENCE [LARGE SCALE GENOMIC DNA]</scope>
    <source>
        <strain evidence="1 2">Ter6</strain>
    </source>
</reference>
<proteinExistence type="predicted"/>
<evidence type="ECO:0000313" key="1">
    <source>
        <dbReference type="EMBL" id="AMO95597.1"/>
    </source>
</evidence>
<protein>
    <submittedName>
        <fullName evidence="1">Uncharacterized protein</fullName>
    </submittedName>
</protein>
<dbReference type="AlphaFoldDB" id="A0A127PCY2"/>
<dbReference type="EMBL" id="CP013232">
    <property type="protein sequence ID" value="AMO95597.1"/>
    <property type="molecule type" value="Genomic_DNA"/>
</dbReference>
<accession>A0A127PCY2</accession>
<dbReference type="Proteomes" id="UP000072421">
    <property type="component" value="Chromosome"/>
</dbReference>
<sequence length="37" mass="4424">MYKKEHRYRYSPSCHMKKIEMSVTQKRIAAVNLKPGN</sequence>
<name>A0A127PCY2_9BURK</name>
<gene>
    <name evidence="1" type="ORF">CFter6_2931</name>
</gene>
<dbReference type="PATRIC" id="fig|158899.10.peg.2928"/>